<gene>
    <name evidence="4" type="primary">bar</name>
    <name evidence="4" type="ORF">Lsed01_01037</name>
</gene>
<dbReference type="PANTHER" id="PTHR43072">
    <property type="entry name" value="N-ACETYLTRANSFERASE"/>
    <property type="match status" value="1"/>
</dbReference>
<dbReference type="SUPFAM" id="SSF55729">
    <property type="entry name" value="Acyl-CoA N-acyltransferases (Nat)"/>
    <property type="match status" value="1"/>
</dbReference>
<evidence type="ECO:0000313" key="5">
    <source>
        <dbReference type="Proteomes" id="UP001426770"/>
    </source>
</evidence>
<dbReference type="EMBL" id="BAABRR010000004">
    <property type="protein sequence ID" value="GAA5518607.1"/>
    <property type="molecule type" value="Genomic_DNA"/>
</dbReference>
<keyword evidence="5" id="KW-1185">Reference proteome</keyword>
<dbReference type="PANTHER" id="PTHR43072:SF23">
    <property type="entry name" value="UPF0039 PROTEIN C11D3.02C"/>
    <property type="match status" value="1"/>
</dbReference>
<dbReference type="RefSeq" id="WP_286214389.1">
    <property type="nucleotide sequence ID" value="NZ_AP027736.1"/>
</dbReference>
<dbReference type="InterPro" id="IPR016181">
    <property type="entry name" value="Acyl_CoA_acyltransferase"/>
</dbReference>
<proteinExistence type="predicted"/>
<dbReference type="CDD" id="cd04301">
    <property type="entry name" value="NAT_SF"/>
    <property type="match status" value="1"/>
</dbReference>
<evidence type="ECO:0000256" key="1">
    <source>
        <dbReference type="ARBA" id="ARBA00022679"/>
    </source>
</evidence>
<dbReference type="Pfam" id="PF13420">
    <property type="entry name" value="Acetyltransf_4"/>
    <property type="match status" value="1"/>
</dbReference>
<organism evidence="4 5">
    <name type="scientific">Demequina sediminis</name>
    <dbReference type="NCBI Taxonomy" id="1930058"/>
    <lineage>
        <taxon>Bacteria</taxon>
        <taxon>Bacillati</taxon>
        <taxon>Actinomycetota</taxon>
        <taxon>Actinomycetes</taxon>
        <taxon>Micrococcales</taxon>
        <taxon>Demequinaceae</taxon>
        <taxon>Demequina</taxon>
    </lineage>
</organism>
<sequence length="168" mass="18562">MIRDADPAADAARLAQIYDHYVVHDTATFELDPIGAEEMASRIARIQARGLPWIVLERDDAVAGYAYAGPFRDRVAYRHTLEATVYLAPEVRRGGLGTELYAALIERLRGLSAGEHAPVHSVMGVVALPHPGSVALHSRLGFRHVGTIEDAGFKFDRWIDVGYWQLTL</sequence>
<dbReference type="Proteomes" id="UP001426770">
    <property type="component" value="Unassembled WGS sequence"/>
</dbReference>
<dbReference type="Gene3D" id="3.40.630.30">
    <property type="match status" value="1"/>
</dbReference>
<accession>A0ABP9WFJ8</accession>
<name>A0ABP9WFJ8_9MICO</name>
<dbReference type="InterPro" id="IPR000182">
    <property type="entry name" value="GNAT_dom"/>
</dbReference>
<evidence type="ECO:0000256" key="2">
    <source>
        <dbReference type="ARBA" id="ARBA00023315"/>
    </source>
</evidence>
<protein>
    <submittedName>
        <fullName evidence="4">Phosphinothricin N-acetyltransferase</fullName>
    </submittedName>
</protein>
<evidence type="ECO:0000313" key="4">
    <source>
        <dbReference type="EMBL" id="GAA5518607.1"/>
    </source>
</evidence>
<reference evidence="4 5" key="1">
    <citation type="submission" date="2024-02" db="EMBL/GenBank/DDBJ databases">
        <title>Lysinimicrobium sediminis NBRC 112286.</title>
        <authorList>
            <person name="Ichikawa N."/>
            <person name="Katano-Makiyama Y."/>
            <person name="Hidaka K."/>
        </authorList>
    </citation>
    <scope>NUCLEOTIDE SEQUENCE [LARGE SCALE GENOMIC DNA]</scope>
    <source>
        <strain evidence="4 5">NBRC 112286</strain>
    </source>
</reference>
<keyword evidence="2" id="KW-0012">Acyltransferase</keyword>
<evidence type="ECO:0000259" key="3">
    <source>
        <dbReference type="PROSITE" id="PS51186"/>
    </source>
</evidence>
<comment type="caution">
    <text evidence="4">The sequence shown here is derived from an EMBL/GenBank/DDBJ whole genome shotgun (WGS) entry which is preliminary data.</text>
</comment>
<keyword evidence="1" id="KW-0808">Transferase</keyword>
<dbReference type="PROSITE" id="PS51186">
    <property type="entry name" value="GNAT"/>
    <property type="match status" value="1"/>
</dbReference>
<feature type="domain" description="N-acetyltransferase" evidence="3">
    <location>
        <begin position="1"/>
        <end position="168"/>
    </location>
</feature>